<reference evidence="1 4" key="2">
    <citation type="journal article" date="2020" name="Int. J. Med. Microbiol.">
        <title>Discovery of Paenibacillus larvae ERIC V: Phenotypic and genomic comparison to genotypes ERIC I-IV reveal different inventories of virulence factors which correlate with epidemiological prevalences of American Foulbrood.</title>
        <authorList>
            <person name="Beims H."/>
            <person name="Bunk B."/>
            <person name="Erler S."/>
            <person name="Mohr K.I."/>
            <person name="Sproer C."/>
            <person name="Pradella S."/>
            <person name="Gunther G."/>
            <person name="Rohde M."/>
            <person name="von der Ohe W."/>
            <person name="Steinert M."/>
        </authorList>
    </citation>
    <scope>NUCLEOTIDE SEQUENCE</scope>
    <source>
        <strain evidence="1">Eric_III</strain>
        <strain evidence="2">Eric_V</strain>
    </source>
</reference>
<accession>A0A6C0QVV7</accession>
<evidence type="ECO:0000313" key="4">
    <source>
        <dbReference type="Proteomes" id="UP000464330"/>
    </source>
</evidence>
<dbReference type="EMBL" id="CP019655">
    <property type="protein sequence ID" value="AVF27606.1"/>
    <property type="molecule type" value="Genomic_DNA"/>
</dbReference>
<dbReference type="EMBL" id="CP019717">
    <property type="protein sequence ID" value="QHZ52760.1"/>
    <property type="molecule type" value="Genomic_DNA"/>
</dbReference>
<name>A0A2L1U3W5_9BACL</name>
<protein>
    <submittedName>
        <fullName evidence="1">Uncharacterized protein</fullName>
    </submittedName>
</protein>
<evidence type="ECO:0000313" key="2">
    <source>
        <dbReference type="EMBL" id="QHZ52760.1"/>
    </source>
</evidence>
<organism evidence="1 3">
    <name type="scientific">Paenibacillus larvae subsp. larvae</name>
    <dbReference type="NCBI Taxonomy" id="147375"/>
    <lineage>
        <taxon>Bacteria</taxon>
        <taxon>Bacillati</taxon>
        <taxon>Bacillota</taxon>
        <taxon>Bacilli</taxon>
        <taxon>Bacillales</taxon>
        <taxon>Paenibacillaceae</taxon>
        <taxon>Paenibacillus</taxon>
    </lineage>
</organism>
<dbReference type="AlphaFoldDB" id="A0A2L1U3W5"/>
<proteinExistence type="predicted"/>
<accession>A0A2L1U3W5</accession>
<evidence type="ECO:0000313" key="3">
    <source>
        <dbReference type="Proteomes" id="UP000239833"/>
    </source>
</evidence>
<sequence length="54" mass="6384">MFTEQAKQIVERQIELLAQTNESLKDNPEQLRKNAETIIALINFRLPIDRKFDL</sequence>
<evidence type="ECO:0000313" key="1">
    <source>
        <dbReference type="EMBL" id="AVF27606.1"/>
    </source>
</evidence>
<dbReference type="Proteomes" id="UP000239833">
    <property type="component" value="Chromosome"/>
</dbReference>
<dbReference type="Proteomes" id="UP000464330">
    <property type="component" value="Chromosome"/>
</dbReference>
<dbReference type="RefSeq" id="WP_155121035.1">
    <property type="nucleotide sequence ID" value="NZ_CP019655.1"/>
</dbReference>
<gene>
    <name evidence="1" type="ORF">ERICIII_03496</name>
    <name evidence="2" type="ORF">ERICV_03661</name>
</gene>
<reference evidence="3" key="1">
    <citation type="submission" date="2017-02" db="EMBL/GenBank/DDBJ databases">
        <title>Delineation of Paenibacillus larvae strains originating from foulbrood outbreaks.</title>
        <authorList>
            <person name="Beims H."/>
            <person name="Bunk B."/>
            <person name="Sproeer C."/>
            <person name="Mohr K.I."/>
            <person name="Pradella S."/>
            <person name="Guenther G."/>
            <person name="Rohde M."/>
            <person name="von der Ohe W."/>
            <person name="Steinert M."/>
        </authorList>
    </citation>
    <scope>NUCLEOTIDE SEQUENCE [LARGE SCALE GENOMIC DNA]</scope>
    <source>
        <strain evidence="3">Eric_III</strain>
    </source>
</reference>
<accession>A0A8B6WU94</accession>